<comment type="caution">
    <text evidence="1">The sequence shown here is derived from an EMBL/GenBank/DDBJ whole genome shotgun (WGS) entry which is preliminary data.</text>
</comment>
<keyword evidence="2" id="KW-1185">Reference proteome</keyword>
<protein>
    <submittedName>
        <fullName evidence="1">Uncharacterized protein</fullName>
    </submittedName>
</protein>
<dbReference type="EMBL" id="NMWU01000024">
    <property type="protein sequence ID" value="PLS30823.1"/>
    <property type="molecule type" value="Genomic_DNA"/>
</dbReference>
<dbReference type="OrthoDB" id="3237004at2"/>
<gene>
    <name evidence="1" type="ORF">Uis1B_1405</name>
</gene>
<sequence length="91" mass="10407">MTGFDDDPFPDPDAVLLDGGTFRLYSNRIEEDRGLFLRSTDVTYYSDVTSAQLSGRLLTVSRNGTRRVVVLQFRRKEQARIALHIINLCKQ</sequence>
<accession>A0A2N5J9D1</accession>
<name>A0A2N5J9D1_9BIFI</name>
<dbReference type="AlphaFoldDB" id="A0A2N5J9D1"/>
<organism evidence="1 2">
    <name type="scientific">Bifidobacterium margollesii</name>
    <dbReference type="NCBI Taxonomy" id="2020964"/>
    <lineage>
        <taxon>Bacteria</taxon>
        <taxon>Bacillati</taxon>
        <taxon>Actinomycetota</taxon>
        <taxon>Actinomycetes</taxon>
        <taxon>Bifidobacteriales</taxon>
        <taxon>Bifidobacteriaceae</taxon>
        <taxon>Bifidobacterium</taxon>
    </lineage>
</organism>
<dbReference type="Proteomes" id="UP000235050">
    <property type="component" value="Unassembled WGS sequence"/>
</dbReference>
<reference evidence="1 2" key="1">
    <citation type="submission" date="2017-07" db="EMBL/GenBank/DDBJ databases">
        <title>Bifidobacterium novel species.</title>
        <authorList>
            <person name="Lugli G.A."/>
            <person name="Milani C."/>
            <person name="Duranti S."/>
            <person name="Mangifesta M."/>
        </authorList>
    </citation>
    <scope>NUCLEOTIDE SEQUENCE [LARGE SCALE GENOMIC DNA]</scope>
    <source>
        <strain evidence="2">Uis1B</strain>
    </source>
</reference>
<dbReference type="RefSeq" id="WP_101616928.1">
    <property type="nucleotide sequence ID" value="NZ_NMWU01000024.1"/>
</dbReference>
<proteinExistence type="predicted"/>
<evidence type="ECO:0000313" key="1">
    <source>
        <dbReference type="EMBL" id="PLS30823.1"/>
    </source>
</evidence>
<evidence type="ECO:0000313" key="2">
    <source>
        <dbReference type="Proteomes" id="UP000235050"/>
    </source>
</evidence>